<evidence type="ECO:0000313" key="3">
    <source>
        <dbReference type="EMBL" id="KEQ16988.1"/>
    </source>
</evidence>
<dbReference type="AlphaFoldDB" id="A0A081NEW5"/>
<feature type="domain" description="NERD" evidence="2">
    <location>
        <begin position="10"/>
        <end position="121"/>
    </location>
</feature>
<dbReference type="STRING" id="1137799.GZ78_20420"/>
<dbReference type="PROSITE" id="PS50011">
    <property type="entry name" value="PROTEIN_KINASE_DOM"/>
    <property type="match status" value="1"/>
</dbReference>
<dbReference type="SUPFAM" id="SSF56112">
    <property type="entry name" value="Protein kinase-like (PK-like)"/>
    <property type="match status" value="1"/>
</dbReference>
<dbReference type="GO" id="GO:0005524">
    <property type="term" value="F:ATP binding"/>
    <property type="evidence" value="ECO:0007669"/>
    <property type="project" value="InterPro"/>
</dbReference>
<reference evidence="3 4" key="1">
    <citation type="submission" date="2014-06" db="EMBL/GenBank/DDBJ databases">
        <title>Whole Genome Sequences of Three Symbiotic Endozoicomonas Bacteria.</title>
        <authorList>
            <person name="Neave M.J."/>
            <person name="Apprill A."/>
            <person name="Voolstra C.R."/>
        </authorList>
    </citation>
    <scope>NUCLEOTIDE SEQUENCE [LARGE SCALE GENOMIC DNA]</scope>
    <source>
        <strain evidence="3 4">DSM 25634</strain>
    </source>
</reference>
<dbReference type="OrthoDB" id="9801841at2"/>
<keyword evidence="3" id="KW-0808">Transferase</keyword>
<accession>A0A081NEW5</accession>
<dbReference type="eggNOG" id="COG0515">
    <property type="taxonomic scope" value="Bacteria"/>
</dbReference>
<keyword evidence="3" id="KW-0418">Kinase</keyword>
<dbReference type="InterPro" id="IPR011528">
    <property type="entry name" value="NERD"/>
</dbReference>
<gene>
    <name evidence="3" type="ORF">GZ78_20420</name>
</gene>
<dbReference type="InterPro" id="IPR000719">
    <property type="entry name" value="Prot_kinase_dom"/>
</dbReference>
<sequence length="656" mass="74509">MAKQISFGNAVNDAERWAFKLLSNELPQNYLLLTNIEIPVHTGQAMEVDALIIGEWGIYVVDIKGYIGRLNAGQHAWSLDGRDVDNCLAKANYVARVLAGKIKHKIPVGVYAPWCQGMVFVTGRKGEGISLEKDDGSLSIYTPQQIVSALTHQWGLTAPKKFPVTEKQKEHVLETLGQVSVVERRNNRIQDFHKVKCLFIQHGLEIWQADYQPGDWSAPWLLKILVSTGFENEEMQYTQEQKLRDEFMRLQKLSGCNGVPYSAPLIQDGEQLVLPIKMPRGVPLSAFKPQEHTTYQLLEALKHSALALQQIHRRGYTVGNWSENCVFITDDGDIEYIDIINGSTLDEDIKNYATLFCSLAKQTHQPRIYQWYEQAALGRNLDLDWLCCDLSALIEMGICDGEQKAISLKKGAIIDHHFQLEECIQTSETSQLWRAKHLQGQYNCGISIYQCIDEHWPELSCLYRSLSHLFHPHIERVIAFGQLPASQDLFIARYWLKGCSLNELIHYEEQQPQMWFAQLLTGLQYLHRMNIFHGAVCPRNIICNPVRAVLVNFGVGLDIAAESYSQQYADPNLWAEENDIEKDLYGLVASFVDVLTPISLNNQRSRDFIIKALDAIDPNLVGQSLFESCQRVLSFNFSPDLSESYLTQFGLDPSSL</sequence>
<feature type="domain" description="Protein kinase" evidence="1">
    <location>
        <begin position="418"/>
        <end position="656"/>
    </location>
</feature>
<dbReference type="InterPro" id="IPR011009">
    <property type="entry name" value="Kinase-like_dom_sf"/>
</dbReference>
<evidence type="ECO:0000259" key="2">
    <source>
        <dbReference type="PROSITE" id="PS50965"/>
    </source>
</evidence>
<evidence type="ECO:0000313" key="4">
    <source>
        <dbReference type="Proteomes" id="UP000028073"/>
    </source>
</evidence>
<organism evidence="3 4">
    <name type="scientific">Endozoicomonas numazuensis</name>
    <dbReference type="NCBI Taxonomy" id="1137799"/>
    <lineage>
        <taxon>Bacteria</taxon>
        <taxon>Pseudomonadati</taxon>
        <taxon>Pseudomonadota</taxon>
        <taxon>Gammaproteobacteria</taxon>
        <taxon>Oceanospirillales</taxon>
        <taxon>Endozoicomonadaceae</taxon>
        <taxon>Endozoicomonas</taxon>
    </lineage>
</organism>
<dbReference type="Proteomes" id="UP000028073">
    <property type="component" value="Unassembled WGS sequence"/>
</dbReference>
<evidence type="ECO:0000259" key="1">
    <source>
        <dbReference type="PROSITE" id="PS50011"/>
    </source>
</evidence>
<protein>
    <submittedName>
        <fullName evidence="3">Serine/threonine protein kinase</fullName>
    </submittedName>
</protein>
<keyword evidence="3" id="KW-0723">Serine/threonine-protein kinase</keyword>
<keyword evidence="4" id="KW-1185">Reference proteome</keyword>
<dbReference type="Gene3D" id="1.10.510.10">
    <property type="entry name" value="Transferase(Phosphotransferase) domain 1"/>
    <property type="match status" value="1"/>
</dbReference>
<proteinExistence type="predicted"/>
<dbReference type="Pfam" id="PF08378">
    <property type="entry name" value="NERD"/>
    <property type="match status" value="1"/>
</dbReference>
<dbReference type="GO" id="GO:0004674">
    <property type="term" value="F:protein serine/threonine kinase activity"/>
    <property type="evidence" value="ECO:0007669"/>
    <property type="project" value="UniProtKB-KW"/>
</dbReference>
<comment type="caution">
    <text evidence="3">The sequence shown here is derived from an EMBL/GenBank/DDBJ whole genome shotgun (WGS) entry which is preliminary data.</text>
</comment>
<dbReference type="PROSITE" id="PS50965">
    <property type="entry name" value="NERD"/>
    <property type="match status" value="1"/>
</dbReference>
<dbReference type="RefSeq" id="WP_034839366.1">
    <property type="nucleotide sequence ID" value="NZ_JOKH01000004.1"/>
</dbReference>
<dbReference type="EMBL" id="JOKH01000004">
    <property type="protein sequence ID" value="KEQ16988.1"/>
    <property type="molecule type" value="Genomic_DNA"/>
</dbReference>
<name>A0A081NEW5_9GAMM</name>